<dbReference type="KEGG" id="arac:E0W69_005070"/>
<evidence type="ECO:0000313" key="4">
    <source>
        <dbReference type="Proteomes" id="UP000292424"/>
    </source>
</evidence>
<gene>
    <name evidence="2" type="ORF">E0W69_005070</name>
    <name evidence="3" type="ORF">E0W69_008980</name>
</gene>
<dbReference type="RefSeq" id="WP_131328947.1">
    <property type="nucleotide sequence ID" value="NZ_CP044016.1"/>
</dbReference>
<name>A0A5P2G2N1_9BACT</name>
<dbReference type="Proteomes" id="UP000292424">
    <property type="component" value="Chromosome"/>
</dbReference>
<evidence type="ECO:0000313" key="2">
    <source>
        <dbReference type="EMBL" id="QES88060.1"/>
    </source>
</evidence>
<dbReference type="EMBL" id="CP044016">
    <property type="protein sequence ID" value="QES88779.1"/>
    <property type="molecule type" value="Genomic_DNA"/>
</dbReference>
<dbReference type="Pfam" id="PF19514">
    <property type="entry name" value="MobC_2"/>
    <property type="match status" value="1"/>
</dbReference>
<evidence type="ECO:0000313" key="3">
    <source>
        <dbReference type="EMBL" id="QES88779.1"/>
    </source>
</evidence>
<dbReference type="InterPro" id="IPR045788">
    <property type="entry name" value="MobC_2"/>
</dbReference>
<sequence length="140" mass="16703">MEAHNPNRIHRINFRLTEAEHQKILASWQKSSDHKLSDYGRKLLLGKPVTFFIRDRSLDLFTAEMARLRKELKALGNNFNQIVRRINGLKELPRYEFWLQDAKRKQEILLEITKDIQQQINKNASIWYQRSSQEKASEEP</sequence>
<accession>A0A5P2G2N1</accession>
<dbReference type="EMBL" id="CP044016">
    <property type="protein sequence ID" value="QES88060.1"/>
    <property type="molecule type" value="Genomic_DNA"/>
</dbReference>
<feature type="coiled-coil region" evidence="1">
    <location>
        <begin position="58"/>
        <end position="85"/>
    </location>
</feature>
<keyword evidence="1" id="KW-0175">Coiled coil</keyword>
<keyword evidence="4" id="KW-1185">Reference proteome</keyword>
<dbReference type="AlphaFoldDB" id="A0A5P2G2N1"/>
<dbReference type="KEGG" id="arac:E0W69_008980"/>
<reference evidence="2 4" key="1">
    <citation type="submission" date="2019-09" db="EMBL/GenBank/DDBJ databases">
        <title>Complete genome sequence of Arachidicoccus sp. B3-10 isolated from apple orchard soil.</title>
        <authorList>
            <person name="Kim H.S."/>
            <person name="Han K.-I."/>
            <person name="Suh M.K."/>
            <person name="Lee K.C."/>
            <person name="Eom M.K."/>
            <person name="Kim J.-S."/>
            <person name="Kang S.W."/>
            <person name="Sin Y."/>
            <person name="Lee J.-S."/>
        </authorList>
    </citation>
    <scope>NUCLEOTIDE SEQUENCE [LARGE SCALE GENOMIC DNA]</scope>
    <source>
        <strain evidence="2 4">B3-10</strain>
    </source>
</reference>
<organism evidence="2 4">
    <name type="scientific">Rhizosphaericola mali</name>
    <dbReference type="NCBI Taxonomy" id="2545455"/>
    <lineage>
        <taxon>Bacteria</taxon>
        <taxon>Pseudomonadati</taxon>
        <taxon>Bacteroidota</taxon>
        <taxon>Chitinophagia</taxon>
        <taxon>Chitinophagales</taxon>
        <taxon>Chitinophagaceae</taxon>
        <taxon>Rhizosphaericola</taxon>
    </lineage>
</organism>
<evidence type="ECO:0000256" key="1">
    <source>
        <dbReference type="SAM" id="Coils"/>
    </source>
</evidence>
<proteinExistence type="predicted"/>
<protein>
    <submittedName>
        <fullName evidence="2">Plasmid mobilization relaxosome protein MobC</fullName>
    </submittedName>
</protein>
<dbReference type="OrthoDB" id="950459at2"/>